<dbReference type="RefSeq" id="WP_309850906.1">
    <property type="nucleotide sequence ID" value="NZ_JAVDQJ010000002.1"/>
</dbReference>
<evidence type="ECO:0000256" key="2">
    <source>
        <dbReference type="SAM" id="MobiDB-lite"/>
    </source>
</evidence>
<comment type="similarity">
    <text evidence="1">Belongs to the NAD(P)-dependent epimerase/dehydratase family.</text>
</comment>
<evidence type="ECO:0000313" key="5">
    <source>
        <dbReference type="Proteomes" id="UP001185331"/>
    </source>
</evidence>
<evidence type="ECO:0000313" key="4">
    <source>
        <dbReference type="EMBL" id="MDR6216784.1"/>
    </source>
</evidence>
<dbReference type="AlphaFoldDB" id="A0AAE4BL23"/>
<comment type="caution">
    <text evidence="4">The sequence shown here is derived from an EMBL/GenBank/DDBJ whole genome shotgun (WGS) entry which is preliminary data.</text>
</comment>
<reference evidence="4" key="1">
    <citation type="submission" date="2023-07" db="EMBL/GenBank/DDBJ databases">
        <title>Sorghum-associated microbial communities from plants grown in Nebraska, USA.</title>
        <authorList>
            <person name="Schachtman D."/>
        </authorList>
    </citation>
    <scope>NUCLEOTIDE SEQUENCE</scope>
    <source>
        <strain evidence="4">BE330</strain>
    </source>
</reference>
<name>A0AAE4BL23_9DEIO</name>
<accession>A0AAE4BL23</accession>
<evidence type="ECO:0000256" key="1">
    <source>
        <dbReference type="ARBA" id="ARBA00007637"/>
    </source>
</evidence>
<feature type="region of interest" description="Disordered" evidence="2">
    <location>
        <begin position="105"/>
        <end position="125"/>
    </location>
</feature>
<proteinExistence type="inferred from homology"/>
<gene>
    <name evidence="4" type="ORF">J2Y00_000333</name>
</gene>
<evidence type="ECO:0000259" key="3">
    <source>
        <dbReference type="Pfam" id="PF01370"/>
    </source>
</evidence>
<dbReference type="Gene3D" id="3.40.50.720">
    <property type="entry name" value="NAD(P)-binding Rossmann-like Domain"/>
    <property type="match status" value="1"/>
</dbReference>
<dbReference type="SUPFAM" id="SSF51735">
    <property type="entry name" value="NAD(P)-binding Rossmann-fold domains"/>
    <property type="match status" value="1"/>
</dbReference>
<dbReference type="EMBL" id="JAVDQK010000001">
    <property type="protein sequence ID" value="MDR6216784.1"/>
    <property type="molecule type" value="Genomic_DNA"/>
</dbReference>
<organism evidence="4 5">
    <name type="scientific">Deinococcus soli</name>
    <name type="common">ex Cha et al. 2016</name>
    <dbReference type="NCBI Taxonomy" id="1309411"/>
    <lineage>
        <taxon>Bacteria</taxon>
        <taxon>Thermotogati</taxon>
        <taxon>Deinococcota</taxon>
        <taxon>Deinococci</taxon>
        <taxon>Deinococcales</taxon>
        <taxon>Deinococcaceae</taxon>
        <taxon>Deinococcus</taxon>
    </lineage>
</organism>
<dbReference type="Pfam" id="PF01370">
    <property type="entry name" value="Epimerase"/>
    <property type="match status" value="1"/>
</dbReference>
<dbReference type="Proteomes" id="UP001185331">
    <property type="component" value="Unassembled WGS sequence"/>
</dbReference>
<dbReference type="InterPro" id="IPR001509">
    <property type="entry name" value="Epimerase_deHydtase"/>
</dbReference>
<sequence length="307" mass="31371">MTESPTPRTALLIGASGFLGRHVAAQLRAEGWTVRAASGAALTDAPEATWDDLTRGAQAIVNAAGLTAGTLPDLTRANVLLVAQALGAAARAGLPLAHLSSAAEYGRTPHGHASREDDPARPLSPYGASKLAGTALIEEAVRAGRAGRVQAAALRLTNPLGAGLGEGTLPGRAAATLRAARAAGQRSVRFGPLGAYRDFVDARDVARAVTHALTVLPQGALGGAVNVGSGEARPVRDIVTGLATQLDYDGEVLEDAPGSPRSGDVPWQQASLERLHASGFQLRHTFADALHALLNPDAHPDQGVVPA</sequence>
<dbReference type="PANTHER" id="PTHR43000">
    <property type="entry name" value="DTDP-D-GLUCOSE 4,6-DEHYDRATASE-RELATED"/>
    <property type="match status" value="1"/>
</dbReference>
<dbReference type="InterPro" id="IPR036291">
    <property type="entry name" value="NAD(P)-bd_dom_sf"/>
</dbReference>
<protein>
    <submittedName>
        <fullName evidence="4">Nucleoside-diphosphate-sugar epimerase</fullName>
    </submittedName>
</protein>
<dbReference type="CDD" id="cd08946">
    <property type="entry name" value="SDR_e"/>
    <property type="match status" value="1"/>
</dbReference>
<feature type="domain" description="NAD-dependent epimerase/dehydratase" evidence="3">
    <location>
        <begin position="11"/>
        <end position="228"/>
    </location>
</feature>